<dbReference type="Proteomes" id="UP000192276">
    <property type="component" value="Unassembled WGS sequence"/>
</dbReference>
<reference evidence="2" key="1">
    <citation type="submission" date="2016-04" db="EMBL/GenBank/DDBJ databases">
        <authorList>
            <person name="Chen L."/>
            <person name="Zhuang W."/>
            <person name="Wang G."/>
        </authorList>
    </citation>
    <scope>NUCLEOTIDE SEQUENCE [LARGE SCALE GENOMIC DNA]</scope>
    <source>
        <strain evidence="2">208</strain>
    </source>
</reference>
<evidence type="ECO:0000313" key="2">
    <source>
        <dbReference type="Proteomes" id="UP000192276"/>
    </source>
</evidence>
<dbReference type="AlphaFoldDB" id="A0A1V9GAM3"/>
<accession>A0A1V9GAM3</accession>
<proteinExistence type="predicted"/>
<organism evidence="1 2">
    <name type="scientific">Niastella populi</name>
    <dbReference type="NCBI Taxonomy" id="550983"/>
    <lineage>
        <taxon>Bacteria</taxon>
        <taxon>Pseudomonadati</taxon>
        <taxon>Bacteroidota</taxon>
        <taxon>Chitinophagia</taxon>
        <taxon>Chitinophagales</taxon>
        <taxon>Chitinophagaceae</taxon>
        <taxon>Niastella</taxon>
    </lineage>
</organism>
<dbReference type="OrthoDB" id="9839174at2"/>
<dbReference type="RefSeq" id="WP_081161739.1">
    <property type="nucleotide sequence ID" value="NZ_LWBP01000024.1"/>
</dbReference>
<sequence length="133" mass="15732">METDVIEVKLSIEENEAVMAHLIFKNRSERSIYLNKQVMYYNGEVRNNYFEIAKSNGHRVSFLGFMANCTRMPDEYVLLQPNEEISSAISLKEWYRLTKGENYIVRYYAFNPAMKQMQSVLMEMQSNKVEISY</sequence>
<gene>
    <name evidence="1" type="ORF">A4R26_12455</name>
</gene>
<protein>
    <submittedName>
        <fullName evidence="1">Uncharacterized protein</fullName>
    </submittedName>
</protein>
<dbReference type="EMBL" id="LWBP01000024">
    <property type="protein sequence ID" value="OQP67617.1"/>
    <property type="molecule type" value="Genomic_DNA"/>
</dbReference>
<keyword evidence="2" id="KW-1185">Reference proteome</keyword>
<comment type="caution">
    <text evidence="1">The sequence shown here is derived from an EMBL/GenBank/DDBJ whole genome shotgun (WGS) entry which is preliminary data.</text>
</comment>
<name>A0A1V9GAM3_9BACT</name>
<dbReference type="Gene3D" id="2.60.40.2970">
    <property type="match status" value="1"/>
</dbReference>
<evidence type="ECO:0000313" key="1">
    <source>
        <dbReference type="EMBL" id="OQP67617.1"/>
    </source>
</evidence>